<dbReference type="KEGG" id="emv:HQR01_04380"/>
<dbReference type="Proteomes" id="UP000504693">
    <property type="component" value="Chromosome"/>
</dbReference>
<protein>
    <submittedName>
        <fullName evidence="2">DUF4145 domain-containing protein</fullName>
    </submittedName>
</protein>
<sequence>MAGKPEKAMFIADCPRCGHNKTTFDILAESYSREYDYRVEYECYMRCRSCAKPSNALLRAKNQQVSPPTSNSGIYVNVIFSLKHWVFEIPNSRRVPEHVEPAVARIFQEGANCLAIGAFDASGAMFRKVLDAATREKTPTPEADVSVKPANWKTYKDLRLRLDWLFEHGVLDRSLEDLSSCIHQDGNDAAHDLVGIGMEEAEDLADFAEQVLRIIYTTPGQIAANKRRRDERRGTPHQP</sequence>
<feature type="domain" description="DUF4145" evidence="1">
    <location>
        <begin position="112"/>
        <end position="208"/>
    </location>
</feature>
<evidence type="ECO:0000313" key="2">
    <source>
        <dbReference type="EMBL" id="QKG70666.1"/>
    </source>
</evidence>
<name>A0A7D4BA71_9SPHN</name>
<organism evidence="2 3">
    <name type="scientific">Erythrobacter mangrovi</name>
    <dbReference type="NCBI Taxonomy" id="2739433"/>
    <lineage>
        <taxon>Bacteria</taxon>
        <taxon>Pseudomonadati</taxon>
        <taxon>Pseudomonadota</taxon>
        <taxon>Alphaproteobacteria</taxon>
        <taxon>Sphingomonadales</taxon>
        <taxon>Erythrobacteraceae</taxon>
        <taxon>Erythrobacter/Porphyrobacter group</taxon>
        <taxon>Erythrobacter</taxon>
    </lineage>
</organism>
<proteinExistence type="predicted"/>
<evidence type="ECO:0000313" key="3">
    <source>
        <dbReference type="Proteomes" id="UP000504693"/>
    </source>
</evidence>
<reference evidence="2 3" key="1">
    <citation type="submission" date="2020-05" db="EMBL/GenBank/DDBJ databases">
        <title>Erythrobacter mangrovi sp. nov., isolated from rhizosphere soil of mangrove plant (Kandelia candel).</title>
        <authorList>
            <person name="Ye Y.H."/>
        </authorList>
    </citation>
    <scope>NUCLEOTIDE SEQUENCE [LARGE SCALE GENOMIC DNA]</scope>
    <source>
        <strain evidence="2 3">EB310</strain>
    </source>
</reference>
<gene>
    <name evidence="2" type="ORF">HQR01_04380</name>
</gene>
<dbReference type="Pfam" id="PF13643">
    <property type="entry name" value="DUF4145"/>
    <property type="match status" value="1"/>
</dbReference>
<dbReference type="InterPro" id="IPR025285">
    <property type="entry name" value="DUF4145"/>
</dbReference>
<keyword evidence="3" id="KW-1185">Reference proteome</keyword>
<dbReference type="EMBL" id="CP053921">
    <property type="protein sequence ID" value="QKG70666.1"/>
    <property type="molecule type" value="Genomic_DNA"/>
</dbReference>
<dbReference type="AlphaFoldDB" id="A0A7D4BA71"/>
<evidence type="ECO:0000259" key="1">
    <source>
        <dbReference type="Pfam" id="PF13643"/>
    </source>
</evidence>
<accession>A0A7D4BA71</accession>
<dbReference type="RefSeq" id="WP_173212892.1">
    <property type="nucleotide sequence ID" value="NZ_CP053921.1"/>
</dbReference>